<accession>A0A6A6ISD6</accession>
<evidence type="ECO:0000313" key="3">
    <source>
        <dbReference type="Proteomes" id="UP000800094"/>
    </source>
</evidence>
<feature type="non-terminal residue" evidence="2">
    <location>
        <position position="136"/>
    </location>
</feature>
<name>A0A6A6ISD6_9PLEO</name>
<reference evidence="2" key="1">
    <citation type="journal article" date="2020" name="Stud. Mycol.">
        <title>101 Dothideomycetes genomes: a test case for predicting lifestyles and emergence of pathogens.</title>
        <authorList>
            <person name="Haridas S."/>
            <person name="Albert R."/>
            <person name="Binder M."/>
            <person name="Bloem J."/>
            <person name="Labutti K."/>
            <person name="Salamov A."/>
            <person name="Andreopoulos B."/>
            <person name="Baker S."/>
            <person name="Barry K."/>
            <person name="Bills G."/>
            <person name="Bluhm B."/>
            <person name="Cannon C."/>
            <person name="Castanera R."/>
            <person name="Culley D."/>
            <person name="Daum C."/>
            <person name="Ezra D."/>
            <person name="Gonzalez J."/>
            <person name="Henrissat B."/>
            <person name="Kuo A."/>
            <person name="Liang C."/>
            <person name="Lipzen A."/>
            <person name="Lutzoni F."/>
            <person name="Magnuson J."/>
            <person name="Mondo S."/>
            <person name="Nolan M."/>
            <person name="Ohm R."/>
            <person name="Pangilinan J."/>
            <person name="Park H.-J."/>
            <person name="Ramirez L."/>
            <person name="Alfaro M."/>
            <person name="Sun H."/>
            <person name="Tritt A."/>
            <person name="Yoshinaga Y."/>
            <person name="Zwiers L.-H."/>
            <person name="Turgeon B."/>
            <person name="Goodwin S."/>
            <person name="Spatafora J."/>
            <person name="Crous P."/>
            <person name="Grigoriev I."/>
        </authorList>
    </citation>
    <scope>NUCLEOTIDE SEQUENCE</scope>
    <source>
        <strain evidence="2">CBS 122368</strain>
    </source>
</reference>
<feature type="domain" description="Heterokaryon incompatibility" evidence="1">
    <location>
        <begin position="52"/>
        <end position="136"/>
    </location>
</feature>
<proteinExistence type="predicted"/>
<dbReference type="AlphaFoldDB" id="A0A6A6ISD6"/>
<dbReference type="GeneID" id="54576607"/>
<dbReference type="InterPro" id="IPR010730">
    <property type="entry name" value="HET"/>
</dbReference>
<dbReference type="Proteomes" id="UP000800094">
    <property type="component" value="Unassembled WGS sequence"/>
</dbReference>
<evidence type="ECO:0000313" key="2">
    <source>
        <dbReference type="EMBL" id="KAF2252752.1"/>
    </source>
</evidence>
<evidence type="ECO:0000259" key="1">
    <source>
        <dbReference type="Pfam" id="PF06985"/>
    </source>
</evidence>
<organism evidence="2 3">
    <name type="scientific">Trematosphaeria pertusa</name>
    <dbReference type="NCBI Taxonomy" id="390896"/>
    <lineage>
        <taxon>Eukaryota</taxon>
        <taxon>Fungi</taxon>
        <taxon>Dikarya</taxon>
        <taxon>Ascomycota</taxon>
        <taxon>Pezizomycotina</taxon>
        <taxon>Dothideomycetes</taxon>
        <taxon>Pleosporomycetidae</taxon>
        <taxon>Pleosporales</taxon>
        <taxon>Massarineae</taxon>
        <taxon>Trematosphaeriaceae</taxon>
        <taxon>Trematosphaeria</taxon>
    </lineage>
</organism>
<dbReference type="RefSeq" id="XP_033687756.1">
    <property type="nucleotide sequence ID" value="XM_033823277.1"/>
</dbReference>
<dbReference type="EMBL" id="ML987191">
    <property type="protein sequence ID" value="KAF2252752.1"/>
    <property type="molecule type" value="Genomic_DNA"/>
</dbReference>
<dbReference type="Pfam" id="PF06985">
    <property type="entry name" value="HET"/>
    <property type="match status" value="1"/>
</dbReference>
<keyword evidence="3" id="KW-1185">Reference proteome</keyword>
<sequence>MDIDGRLVYTRNRLLYCNLEVAWPRRLLHIPSMTSVERHGACTYSTTEAPKYAIITYTWGRFQAPDGCPALPVKGTTWQIPPVKETCFSVESFQRVINCIGEKYEWLWLDVACIDQENEDVKMSEVARQVGIFHGA</sequence>
<dbReference type="OrthoDB" id="2157530at2759"/>
<gene>
    <name evidence="2" type="ORF">BU26DRAFT_418943</name>
</gene>
<protein>
    <recommendedName>
        <fullName evidence="1">Heterokaryon incompatibility domain-containing protein</fullName>
    </recommendedName>
</protein>